<evidence type="ECO:0000259" key="2">
    <source>
        <dbReference type="PROSITE" id="PS50181"/>
    </source>
</evidence>
<accession>A0A022PS28</accession>
<evidence type="ECO:0000313" key="3">
    <source>
        <dbReference type="EMBL" id="EYU19147.1"/>
    </source>
</evidence>
<feature type="domain" description="F-box" evidence="2">
    <location>
        <begin position="26"/>
        <end position="73"/>
    </location>
</feature>
<dbReference type="InterPro" id="IPR036047">
    <property type="entry name" value="F-box-like_dom_sf"/>
</dbReference>
<dbReference type="InterPro" id="IPR032675">
    <property type="entry name" value="LRR_dom_sf"/>
</dbReference>
<feature type="region of interest" description="Disordered" evidence="1">
    <location>
        <begin position="1"/>
        <end position="28"/>
    </location>
</feature>
<dbReference type="InterPro" id="IPR006553">
    <property type="entry name" value="Leu-rich_rpt_Cys-con_subtyp"/>
</dbReference>
<dbReference type="STRING" id="4155.A0A022PS28"/>
<sequence>MRGSRRKKFQIRRLMKKTPASESPPPPPWIELPTELTLNILNRLGVVELLESAQKVCTTWRSVCKDSSLWRVIDMKFPQHRYDMPYFNMSCDIDMCRDAVDRSRGELIDINIEYFCTDELLEHISERSSHLKRLRLACCDGISSHCFRESVKKFPELEELHLFFMPSILYEDIEAIGISCPNLKSFTFNDRGYKLPLVDVNNNYAFAIAKSMPNLHHLRLFGNRLTDEGMQAILDGCPHLESLDLRQCYKVELGGDLGKRCSDRIKYLKQRYDSTSDYEWDADVYFDENDHANPSNYDDPFGNNYVYSMGPFDDYTDPFNNDDFLFGYEDIFPIGLSDDRNPFGNDYFSDDEDFLFWLYV</sequence>
<protein>
    <recommendedName>
        <fullName evidence="2">F-box domain-containing protein</fullName>
    </recommendedName>
</protein>
<dbReference type="OMA" id="CREQIAN"/>
<dbReference type="SUPFAM" id="SSF52047">
    <property type="entry name" value="RNI-like"/>
    <property type="match status" value="1"/>
</dbReference>
<gene>
    <name evidence="3" type="ORF">MIMGU_mgv1a008880mg</name>
</gene>
<dbReference type="PANTHER" id="PTHR38926:SF82">
    <property type="entry name" value="F-BOX DOMAIN-CONTAINING PROTEIN"/>
    <property type="match status" value="1"/>
</dbReference>
<name>A0A022PS28_ERYGU</name>
<dbReference type="Gene3D" id="1.20.1280.50">
    <property type="match status" value="1"/>
</dbReference>
<keyword evidence="4" id="KW-1185">Reference proteome</keyword>
<dbReference type="KEGG" id="egt:105948750"/>
<dbReference type="OrthoDB" id="1267545at2759"/>
<dbReference type="SUPFAM" id="SSF81383">
    <property type="entry name" value="F-box domain"/>
    <property type="match status" value="1"/>
</dbReference>
<dbReference type="GO" id="GO:1905761">
    <property type="term" value="F:SCF ubiquitin ligase complex binding"/>
    <property type="evidence" value="ECO:0000318"/>
    <property type="project" value="GO_Central"/>
</dbReference>
<proteinExistence type="predicted"/>
<dbReference type="PANTHER" id="PTHR38926">
    <property type="entry name" value="F-BOX DOMAIN CONTAINING PROTEIN, EXPRESSED"/>
    <property type="match status" value="1"/>
</dbReference>
<dbReference type="Pfam" id="PF12937">
    <property type="entry name" value="F-box-like"/>
    <property type="match status" value="1"/>
</dbReference>
<dbReference type="eggNOG" id="KOG1947">
    <property type="taxonomic scope" value="Eukaryota"/>
</dbReference>
<organism evidence="3 4">
    <name type="scientific">Erythranthe guttata</name>
    <name type="common">Yellow monkey flower</name>
    <name type="synonym">Mimulus guttatus</name>
    <dbReference type="NCBI Taxonomy" id="4155"/>
    <lineage>
        <taxon>Eukaryota</taxon>
        <taxon>Viridiplantae</taxon>
        <taxon>Streptophyta</taxon>
        <taxon>Embryophyta</taxon>
        <taxon>Tracheophyta</taxon>
        <taxon>Spermatophyta</taxon>
        <taxon>Magnoliopsida</taxon>
        <taxon>eudicotyledons</taxon>
        <taxon>Gunneridae</taxon>
        <taxon>Pentapetalae</taxon>
        <taxon>asterids</taxon>
        <taxon>lamiids</taxon>
        <taxon>Lamiales</taxon>
        <taxon>Phrymaceae</taxon>
        <taxon>Erythranthe</taxon>
    </lineage>
</organism>
<dbReference type="Proteomes" id="UP000030748">
    <property type="component" value="Unassembled WGS sequence"/>
</dbReference>
<dbReference type="InterPro" id="IPR001810">
    <property type="entry name" value="F-box_dom"/>
</dbReference>
<evidence type="ECO:0000313" key="4">
    <source>
        <dbReference type="Proteomes" id="UP000030748"/>
    </source>
</evidence>
<dbReference type="InterPro" id="IPR001611">
    <property type="entry name" value="Leu-rich_rpt"/>
</dbReference>
<dbReference type="PROSITE" id="PS50181">
    <property type="entry name" value="FBOX"/>
    <property type="match status" value="1"/>
</dbReference>
<dbReference type="Gene3D" id="3.80.10.10">
    <property type="entry name" value="Ribonuclease Inhibitor"/>
    <property type="match status" value="1"/>
</dbReference>
<dbReference type="SMART" id="SM00256">
    <property type="entry name" value="FBOX"/>
    <property type="match status" value="1"/>
</dbReference>
<dbReference type="Pfam" id="PF13516">
    <property type="entry name" value="LRR_6"/>
    <property type="match status" value="1"/>
</dbReference>
<dbReference type="CDD" id="cd22164">
    <property type="entry name" value="F-box_AtSKIP19-like"/>
    <property type="match status" value="1"/>
</dbReference>
<dbReference type="AlphaFoldDB" id="A0A022PS28"/>
<evidence type="ECO:0000256" key="1">
    <source>
        <dbReference type="SAM" id="MobiDB-lite"/>
    </source>
</evidence>
<dbReference type="PhylomeDB" id="A0A022PS28"/>
<dbReference type="EMBL" id="KI632305">
    <property type="protein sequence ID" value="EYU19147.1"/>
    <property type="molecule type" value="Genomic_DNA"/>
</dbReference>
<feature type="compositionally biased region" description="Basic residues" evidence="1">
    <location>
        <begin position="1"/>
        <end position="16"/>
    </location>
</feature>
<reference evidence="3 4" key="1">
    <citation type="journal article" date="2013" name="Proc. Natl. Acad. Sci. U.S.A.">
        <title>Fine-scale variation in meiotic recombination in Mimulus inferred from population shotgun sequencing.</title>
        <authorList>
            <person name="Hellsten U."/>
            <person name="Wright K.M."/>
            <person name="Jenkins J."/>
            <person name="Shu S."/>
            <person name="Yuan Y."/>
            <person name="Wessler S.R."/>
            <person name="Schmutz J."/>
            <person name="Willis J.H."/>
            <person name="Rokhsar D.S."/>
        </authorList>
    </citation>
    <scope>NUCLEOTIDE SEQUENCE [LARGE SCALE GENOMIC DNA]</scope>
    <source>
        <strain evidence="4">cv. DUN x IM62</strain>
    </source>
</reference>
<dbReference type="SMART" id="SM00367">
    <property type="entry name" value="LRR_CC"/>
    <property type="match status" value="3"/>
</dbReference>